<proteinExistence type="predicted"/>
<protein>
    <submittedName>
        <fullName evidence="1">Uncharacterized protein</fullName>
    </submittedName>
</protein>
<gene>
    <name evidence="1" type="ORF">ABT39_MTgene4871</name>
</gene>
<keyword evidence="1" id="KW-0496">Mitochondrion</keyword>
<sequence>MLRLTLLTYSFSGWPLPVLRGKAKEQPIAELCCRGKIAGEGNGKSPALDLFPSKTELVFVPVAGKANQIVELSGLPDLTELWTGRLA</sequence>
<organism evidence="1">
    <name type="scientific">Picea glauca</name>
    <name type="common">White spruce</name>
    <name type="synonym">Pinus glauca</name>
    <dbReference type="NCBI Taxonomy" id="3330"/>
    <lineage>
        <taxon>Eukaryota</taxon>
        <taxon>Viridiplantae</taxon>
        <taxon>Streptophyta</taxon>
        <taxon>Embryophyta</taxon>
        <taxon>Tracheophyta</taxon>
        <taxon>Spermatophyta</taxon>
        <taxon>Pinopsida</taxon>
        <taxon>Pinidae</taxon>
        <taxon>Conifers I</taxon>
        <taxon>Pinales</taxon>
        <taxon>Pinaceae</taxon>
        <taxon>Picea</taxon>
    </lineage>
</organism>
<name>A0A101LYV7_PICGL</name>
<dbReference type="EMBL" id="LKAM01000006">
    <property type="protein sequence ID" value="KUM47877.1"/>
    <property type="molecule type" value="Genomic_DNA"/>
</dbReference>
<accession>A0A101LYV7</accession>
<geneLocation type="mitochondrion" evidence="1"/>
<evidence type="ECO:0000313" key="1">
    <source>
        <dbReference type="EMBL" id="KUM47877.1"/>
    </source>
</evidence>
<dbReference type="AlphaFoldDB" id="A0A101LYV7"/>
<reference evidence="1" key="1">
    <citation type="journal article" date="2015" name="Genome Biol. Evol.">
        <title>Organellar Genomes of White Spruce (Picea glauca): Assembly and Annotation.</title>
        <authorList>
            <person name="Jackman S.D."/>
            <person name="Warren R.L."/>
            <person name="Gibb E.A."/>
            <person name="Vandervalk B.P."/>
            <person name="Mohamadi H."/>
            <person name="Chu J."/>
            <person name="Raymond A."/>
            <person name="Pleasance S."/>
            <person name="Coope R."/>
            <person name="Wildung M.R."/>
            <person name="Ritland C.E."/>
            <person name="Bousquet J."/>
            <person name="Jones S.J."/>
            <person name="Bohlmann J."/>
            <person name="Birol I."/>
        </authorList>
    </citation>
    <scope>NUCLEOTIDE SEQUENCE [LARGE SCALE GENOMIC DNA]</scope>
    <source>
        <tissue evidence="1">Flushing bud</tissue>
    </source>
</reference>
<comment type="caution">
    <text evidence="1">The sequence shown here is derived from an EMBL/GenBank/DDBJ whole genome shotgun (WGS) entry which is preliminary data.</text>
</comment>